<name>A0A381TJA7_9ZZZZ</name>
<dbReference type="InterPro" id="IPR055414">
    <property type="entry name" value="LRR_R13L4/SHOC2-like"/>
</dbReference>
<gene>
    <name evidence="4" type="ORF">METZ01_LOCUS68708</name>
</gene>
<dbReference type="Gene3D" id="3.80.10.10">
    <property type="entry name" value="Ribonuclease Inhibitor"/>
    <property type="match status" value="1"/>
</dbReference>
<feature type="domain" description="Disease resistance R13L4/SHOC-2-like LRR" evidence="3">
    <location>
        <begin position="227"/>
        <end position="313"/>
    </location>
</feature>
<organism evidence="4">
    <name type="scientific">marine metagenome</name>
    <dbReference type="NCBI Taxonomy" id="408172"/>
    <lineage>
        <taxon>unclassified sequences</taxon>
        <taxon>metagenomes</taxon>
        <taxon>ecological metagenomes</taxon>
    </lineage>
</organism>
<proteinExistence type="predicted"/>
<dbReference type="SUPFAM" id="SSF52058">
    <property type="entry name" value="L domain-like"/>
    <property type="match status" value="1"/>
</dbReference>
<evidence type="ECO:0000313" key="4">
    <source>
        <dbReference type="EMBL" id="SVA15854.1"/>
    </source>
</evidence>
<evidence type="ECO:0000259" key="3">
    <source>
        <dbReference type="Pfam" id="PF23598"/>
    </source>
</evidence>
<dbReference type="InterPro" id="IPR032675">
    <property type="entry name" value="LRR_dom_sf"/>
</dbReference>
<dbReference type="GO" id="GO:0005737">
    <property type="term" value="C:cytoplasm"/>
    <property type="evidence" value="ECO:0007669"/>
    <property type="project" value="TreeGrafter"/>
</dbReference>
<dbReference type="PANTHER" id="PTHR48051:SF48">
    <property type="entry name" value="MULTIFUNCTIONAL ROCO FAMILY SIGNALING REGULATOR 1"/>
    <property type="match status" value="1"/>
</dbReference>
<evidence type="ECO:0000256" key="2">
    <source>
        <dbReference type="ARBA" id="ARBA00022737"/>
    </source>
</evidence>
<dbReference type="InterPro" id="IPR050216">
    <property type="entry name" value="LRR_domain-containing"/>
</dbReference>
<dbReference type="PANTHER" id="PTHR48051">
    <property type="match status" value="1"/>
</dbReference>
<evidence type="ECO:0000256" key="1">
    <source>
        <dbReference type="ARBA" id="ARBA00022614"/>
    </source>
</evidence>
<dbReference type="EMBL" id="UINC01004646">
    <property type="protein sequence ID" value="SVA15854.1"/>
    <property type="molecule type" value="Genomic_DNA"/>
</dbReference>
<accession>A0A381TJA7</accession>
<dbReference type="AlphaFoldDB" id="A0A381TJA7"/>
<keyword evidence="1" id="KW-0433">Leucine-rich repeat</keyword>
<sequence length="442" mass="49282">MLISALIWSSCEDELIEHNEGDLAVLQDIIDLNDLQSREPMLVDLNGNGEMDGSEPFDDLNGNGIWDTAEPFDDLNANGIRDEGESFFDFDGDGVYDVGEPFSDDNDNGVWDDVEPFDDLNGNGIWDLGEDYYDWGLDGVSSTGDYGEDNGIWDQETYIDYDADGVRNIPLVIEPLGLGIQHWRGSRLVYLWLSNPRVSKLPGSIDALTELEELHIINTYLDSLPSEIGNLFKLSELQLEYTRLAQLPESIANLSGLQVLQVQHSFLDQVPSFINELVGLKELRLKGNTITDIDDLNCALIEQLDVLSIQENSICPMPESLSDVNGNGIWDPAEENIQDVNNDMDSVDVLFEFFDADTNGVWSEAVDSLLIDYNGDGDSLDVIFEFNDSNNNGVWDPAEEFSDFGLDGITDTGDEGEGNNVWDFWDYPECLAVFIADQECTQ</sequence>
<protein>
    <recommendedName>
        <fullName evidence="3">Disease resistance R13L4/SHOC-2-like LRR domain-containing protein</fullName>
    </recommendedName>
</protein>
<reference evidence="4" key="1">
    <citation type="submission" date="2018-05" db="EMBL/GenBank/DDBJ databases">
        <authorList>
            <person name="Lanie J.A."/>
            <person name="Ng W.-L."/>
            <person name="Kazmierczak K.M."/>
            <person name="Andrzejewski T.M."/>
            <person name="Davidsen T.M."/>
            <person name="Wayne K.J."/>
            <person name="Tettelin H."/>
            <person name="Glass J.I."/>
            <person name="Rusch D."/>
            <person name="Podicherti R."/>
            <person name="Tsui H.-C.T."/>
            <person name="Winkler M.E."/>
        </authorList>
    </citation>
    <scope>NUCLEOTIDE SEQUENCE</scope>
</reference>
<dbReference type="Pfam" id="PF23598">
    <property type="entry name" value="LRR_14"/>
    <property type="match status" value="1"/>
</dbReference>
<dbReference type="PROSITE" id="PS51450">
    <property type="entry name" value="LRR"/>
    <property type="match status" value="1"/>
</dbReference>
<keyword evidence="2" id="KW-0677">Repeat</keyword>
<dbReference type="InterPro" id="IPR001611">
    <property type="entry name" value="Leu-rich_rpt"/>
</dbReference>